<dbReference type="PROSITE" id="PS51318">
    <property type="entry name" value="TAT"/>
    <property type="match status" value="1"/>
</dbReference>
<evidence type="ECO:0000256" key="2">
    <source>
        <dbReference type="SAM" id="SignalP"/>
    </source>
</evidence>
<gene>
    <name evidence="4" type="ORF">EV379_3151</name>
</gene>
<evidence type="ECO:0000313" key="4">
    <source>
        <dbReference type="EMBL" id="RZU66782.1"/>
    </source>
</evidence>
<dbReference type="Pfam" id="PF12733">
    <property type="entry name" value="Cadherin-like"/>
    <property type="match status" value="6"/>
</dbReference>
<keyword evidence="1" id="KW-0812">Transmembrane</keyword>
<proteinExistence type="predicted"/>
<organism evidence="4 5">
    <name type="scientific">Microterricola gilva</name>
    <dbReference type="NCBI Taxonomy" id="393267"/>
    <lineage>
        <taxon>Bacteria</taxon>
        <taxon>Bacillati</taxon>
        <taxon>Actinomycetota</taxon>
        <taxon>Actinomycetes</taxon>
        <taxon>Micrococcales</taxon>
        <taxon>Microbacteriaceae</taxon>
        <taxon>Microterricola</taxon>
    </lineage>
</organism>
<sequence>MTLTRLRRALALTLSLTLAAGLALVAAPAALAAPSNDATLSSITVSTGTITTPFSSDPNIPMAITLPNAVSHLAFTPTASDPGATILAFNAWDAKYVLASGIQSKPGFVAAGATVTMTAEVTAADGVTTAQYRLLVTREATPAPVYNLDLDGLTVSEGTLSPAFSSATTGYTVDVPYTTTSITVTPGASAGNTVVVTNSGNEVGETIRLGVGTNLALVTVTAPDSTSRQYTVHITRGPAPTADVDLADIELSIGTLSPAFDPATLQYSATVPYATRSMQITLTASTPGHTITINNAVITDGAPATVSLGFGPSGNSFGISITAANGASKNYVVVITRAQPSSNADLTGLSLSNATISPAFSNGEVTYTATVPYLTTSTTVTGVVADATAILRINGHDTASGTASAPIALAVGANTITVSATAEDGVTETTRTVNVTRAAPDLDLSALTVTGGDLSPAFDAATTAYTLALPFDVASVDVAASAANPDWTLAIQGTETAGASLAVPVGASTISVTVTALYGETREYTIAVTRQAPSANADLAGITLSDGTLSPAFAAGTTEYTATVGYLTEQITVNAAAAEATTSLTVNGTPVASAIVPPSVPLAVGENTITIVATAQDGVTVKTTTVVVTREAAPSPSVTFALGFVAGDSAADAPLSVGGTNLRPGSTATITMHSTPVVLATGTVKADGTITLTARIPANAESGAHRLVFDGTAMDGTALSTTAWFTVLRDGTIGAVSTTDPVEYVEPKPTPTTDGGTASGGTTALASTGADAGLGAMAAAGLGILGALMLLLAGLRRRRAA</sequence>
<keyword evidence="2" id="KW-0732">Signal</keyword>
<feature type="chain" id="PRO_5020567823" evidence="2">
    <location>
        <begin position="33"/>
        <end position="801"/>
    </location>
</feature>
<dbReference type="EMBL" id="SHLC01000001">
    <property type="protein sequence ID" value="RZU66782.1"/>
    <property type="molecule type" value="Genomic_DNA"/>
</dbReference>
<reference evidence="4 5" key="1">
    <citation type="submission" date="2019-02" db="EMBL/GenBank/DDBJ databases">
        <title>Sequencing the genomes of 1000 actinobacteria strains.</title>
        <authorList>
            <person name="Klenk H.-P."/>
        </authorList>
    </citation>
    <scope>NUCLEOTIDE SEQUENCE [LARGE SCALE GENOMIC DNA]</scope>
    <source>
        <strain evidence="4 5">DSM 18319</strain>
    </source>
</reference>
<protein>
    <submittedName>
        <fullName evidence="4">Cadherin-like protein</fullName>
    </submittedName>
</protein>
<feature type="domain" description="Cadherin-like beta-sandwich-like" evidence="3">
    <location>
        <begin position="40"/>
        <end position="139"/>
    </location>
</feature>
<feature type="domain" description="Cadherin-like beta-sandwich-like" evidence="3">
    <location>
        <begin position="153"/>
        <end position="236"/>
    </location>
</feature>
<dbReference type="AlphaFoldDB" id="A0A4Q8APZ9"/>
<comment type="caution">
    <text evidence="4">The sequence shown here is derived from an EMBL/GenBank/DDBJ whole genome shotgun (WGS) entry which is preliminary data.</text>
</comment>
<dbReference type="Gene3D" id="2.60.40.10">
    <property type="entry name" value="Immunoglobulins"/>
    <property type="match status" value="1"/>
</dbReference>
<keyword evidence="1" id="KW-0472">Membrane</keyword>
<dbReference type="Proteomes" id="UP000291483">
    <property type="component" value="Unassembled WGS sequence"/>
</dbReference>
<feature type="transmembrane region" description="Helical" evidence="1">
    <location>
        <begin position="772"/>
        <end position="795"/>
    </location>
</feature>
<keyword evidence="1" id="KW-1133">Transmembrane helix</keyword>
<dbReference type="OrthoDB" id="2663432at2"/>
<accession>A0A4Q8APZ9</accession>
<feature type="domain" description="Cadherin-like beta-sandwich-like" evidence="3">
    <location>
        <begin position="545"/>
        <end position="631"/>
    </location>
</feature>
<dbReference type="GO" id="GO:0005975">
    <property type="term" value="P:carbohydrate metabolic process"/>
    <property type="evidence" value="ECO:0007669"/>
    <property type="project" value="UniProtKB-ARBA"/>
</dbReference>
<evidence type="ECO:0000259" key="3">
    <source>
        <dbReference type="Pfam" id="PF12733"/>
    </source>
</evidence>
<feature type="domain" description="Cadherin-like beta-sandwich-like" evidence="3">
    <location>
        <begin position="252"/>
        <end position="337"/>
    </location>
</feature>
<dbReference type="RefSeq" id="WP_130506928.1">
    <property type="nucleotide sequence ID" value="NZ_SHLC01000001.1"/>
</dbReference>
<dbReference type="InterPro" id="IPR013783">
    <property type="entry name" value="Ig-like_fold"/>
</dbReference>
<evidence type="ECO:0000256" key="1">
    <source>
        <dbReference type="SAM" id="Phobius"/>
    </source>
</evidence>
<feature type="domain" description="Cadherin-like beta-sandwich-like" evidence="3">
    <location>
        <begin position="351"/>
        <end position="437"/>
    </location>
</feature>
<name>A0A4Q8APZ9_9MICO</name>
<feature type="signal peptide" evidence="2">
    <location>
        <begin position="1"/>
        <end position="32"/>
    </location>
</feature>
<evidence type="ECO:0000313" key="5">
    <source>
        <dbReference type="Proteomes" id="UP000291483"/>
    </source>
</evidence>
<dbReference type="InterPro" id="IPR025883">
    <property type="entry name" value="Cadherin-like_domain"/>
</dbReference>
<dbReference type="InterPro" id="IPR006311">
    <property type="entry name" value="TAT_signal"/>
</dbReference>
<keyword evidence="5" id="KW-1185">Reference proteome</keyword>
<feature type="domain" description="Cadherin-like beta-sandwich-like" evidence="3">
    <location>
        <begin position="444"/>
        <end position="531"/>
    </location>
</feature>